<dbReference type="GO" id="GO:0003724">
    <property type="term" value="F:RNA helicase activity"/>
    <property type="evidence" value="ECO:0007669"/>
    <property type="project" value="InterPro"/>
</dbReference>
<dbReference type="Gene3D" id="3.30.70.270">
    <property type="match status" value="1"/>
</dbReference>
<comment type="subcellular location">
    <subcellularLocation>
        <location evidence="1">Host endoplasmic reticulum lumen</location>
    </subcellularLocation>
    <subcellularLocation>
        <location evidence="2">Host endoplasmic reticulum membrane</location>
        <topology evidence="2">Single-pass membrane protein</topology>
    </subcellularLocation>
</comment>
<evidence type="ECO:0000256" key="3">
    <source>
        <dbReference type="ARBA" id="ARBA00020936"/>
    </source>
</evidence>
<dbReference type="InterPro" id="IPR007094">
    <property type="entry name" value="RNA-dir_pol_PSvirus"/>
</dbReference>
<evidence type="ECO:0000256" key="13">
    <source>
        <dbReference type="ARBA" id="ARBA00022953"/>
    </source>
</evidence>
<dbReference type="InterPro" id="IPR014759">
    <property type="entry name" value="Helicase_SF3_ssRNA_vir"/>
</dbReference>
<feature type="transmembrane region" description="Helical" evidence="18">
    <location>
        <begin position="523"/>
        <end position="545"/>
    </location>
</feature>
<evidence type="ECO:0000259" key="19">
    <source>
        <dbReference type="PROSITE" id="PS50507"/>
    </source>
</evidence>
<evidence type="ECO:0000256" key="11">
    <source>
        <dbReference type="ARBA" id="ARBA00022807"/>
    </source>
</evidence>
<keyword evidence="10" id="KW-0378">Hydrolase</keyword>
<dbReference type="GO" id="GO:0004197">
    <property type="term" value="F:cysteine-type endopeptidase activity"/>
    <property type="evidence" value="ECO:0007669"/>
    <property type="project" value="InterPro"/>
</dbReference>
<dbReference type="InterPro" id="IPR043128">
    <property type="entry name" value="Rev_trsase/Diguanyl_cyclase"/>
</dbReference>
<evidence type="ECO:0000256" key="2">
    <source>
        <dbReference type="ARBA" id="ARBA00004517"/>
    </source>
</evidence>
<dbReference type="PROSITE" id="PS51874">
    <property type="entry name" value="PCV_3C_PRO"/>
    <property type="match status" value="1"/>
</dbReference>
<feature type="compositionally biased region" description="Basic residues" evidence="17">
    <location>
        <begin position="219"/>
        <end position="231"/>
    </location>
</feature>
<reference evidence="22" key="2">
    <citation type="journal article" date="2024" name="Arch. Virol.">
        <title>Probing of plant transcriptomes reveals the hidden genetic diversity of the family Secoviridae.</title>
        <authorList>
            <person name="Sidharthan V.K."/>
            <person name="Reddy V."/>
            <person name="Kiran G."/>
            <person name="Rajeswari V."/>
            <person name="Baranwal V.K."/>
            <person name="Kumar M.K."/>
            <person name="Kumar K.S."/>
        </authorList>
    </citation>
    <scope>NUCLEOTIDE SEQUENCE</scope>
    <source>
        <strain evidence="22">Sil dic</strain>
    </source>
</reference>
<keyword evidence="18" id="KW-0472">Membrane</keyword>
<dbReference type="InterPro" id="IPR001205">
    <property type="entry name" value="RNA-dir_pol_C"/>
</dbReference>
<evidence type="ECO:0000256" key="5">
    <source>
        <dbReference type="ARBA" id="ARBA00022670"/>
    </source>
</evidence>
<dbReference type="GO" id="GO:0006351">
    <property type="term" value="P:DNA-templated transcription"/>
    <property type="evidence" value="ECO:0007669"/>
    <property type="project" value="InterPro"/>
</dbReference>
<evidence type="ECO:0000259" key="21">
    <source>
        <dbReference type="PROSITE" id="PS51874"/>
    </source>
</evidence>
<evidence type="ECO:0000256" key="6">
    <source>
        <dbReference type="ARBA" id="ARBA00022679"/>
    </source>
</evidence>
<accession>A0AAT9J7W2</accession>
<keyword evidence="5" id="KW-0645">Protease</keyword>
<dbReference type="GO" id="GO:0044167">
    <property type="term" value="C:host cell endoplasmic reticulum membrane"/>
    <property type="evidence" value="ECO:0007669"/>
    <property type="project" value="UniProtKB-SubCell"/>
</dbReference>
<evidence type="ECO:0000256" key="8">
    <source>
        <dbReference type="ARBA" id="ARBA00022695"/>
    </source>
</evidence>
<keyword evidence="13" id="KW-0693">Viral RNA replication</keyword>
<evidence type="ECO:0000256" key="12">
    <source>
        <dbReference type="ARBA" id="ARBA00022840"/>
    </source>
</evidence>
<evidence type="ECO:0000256" key="9">
    <source>
        <dbReference type="ARBA" id="ARBA00022741"/>
    </source>
</evidence>
<feature type="domain" description="Peptidase C3" evidence="21">
    <location>
        <begin position="1255"/>
        <end position="1484"/>
    </location>
</feature>
<feature type="region of interest" description="Disordered" evidence="17">
    <location>
        <begin position="213"/>
        <end position="241"/>
    </location>
</feature>
<evidence type="ECO:0000259" key="20">
    <source>
        <dbReference type="PROSITE" id="PS51218"/>
    </source>
</evidence>
<feature type="domain" description="SF3 helicase" evidence="20">
    <location>
        <begin position="742"/>
        <end position="906"/>
    </location>
</feature>
<dbReference type="GO" id="GO:0003968">
    <property type="term" value="F:RNA-directed RNA polymerase activity"/>
    <property type="evidence" value="ECO:0007669"/>
    <property type="project" value="UniProtKB-KW"/>
</dbReference>
<proteinExistence type="predicted"/>
<keyword evidence="4" id="KW-0696">RNA-directed RNA polymerase</keyword>
<dbReference type="Pfam" id="PF00910">
    <property type="entry name" value="RNA_helicase"/>
    <property type="match status" value="1"/>
</dbReference>
<dbReference type="GO" id="GO:0039694">
    <property type="term" value="P:viral RNA genome replication"/>
    <property type="evidence" value="ECO:0007669"/>
    <property type="project" value="InterPro"/>
</dbReference>
<evidence type="ECO:0000256" key="10">
    <source>
        <dbReference type="ARBA" id="ARBA00022801"/>
    </source>
</evidence>
<dbReference type="SUPFAM" id="SSF56672">
    <property type="entry name" value="DNA/RNA polymerases"/>
    <property type="match status" value="1"/>
</dbReference>
<keyword evidence="12" id="KW-0067">ATP-binding</keyword>
<keyword evidence="11" id="KW-0788">Thiol protease</keyword>
<dbReference type="EMBL" id="BK065114">
    <property type="protein sequence ID" value="DBA54783.1"/>
    <property type="molecule type" value="Genomic_RNA"/>
</dbReference>
<keyword evidence="14 18" id="KW-1133">Transmembrane helix</keyword>
<evidence type="ECO:0000313" key="22">
    <source>
        <dbReference type="EMBL" id="DBA54783.1"/>
    </source>
</evidence>
<keyword evidence="8" id="KW-0548">Nucleotidyltransferase</keyword>
<evidence type="ECO:0000256" key="17">
    <source>
        <dbReference type="SAM" id="MobiDB-lite"/>
    </source>
</evidence>
<dbReference type="GO" id="GO:0003723">
    <property type="term" value="F:RNA binding"/>
    <property type="evidence" value="ECO:0007669"/>
    <property type="project" value="InterPro"/>
</dbReference>
<evidence type="ECO:0000256" key="16">
    <source>
        <dbReference type="ARBA" id="ARBA00031919"/>
    </source>
</evidence>
<keyword evidence="15" id="KW-1038">Host endoplasmic reticulum</keyword>
<protein>
    <recommendedName>
        <fullName evidence="3">RNA1 polyprotein</fullName>
    </recommendedName>
    <alternativeName>
        <fullName evidence="16">P1</fullName>
    </alternativeName>
</protein>
<evidence type="ECO:0000256" key="4">
    <source>
        <dbReference type="ARBA" id="ARBA00022484"/>
    </source>
</evidence>
<dbReference type="InterPro" id="IPR000605">
    <property type="entry name" value="Helicase_SF3_ssDNA/RNA_vir"/>
</dbReference>
<keyword evidence="7 18" id="KW-0812">Transmembrane</keyword>
<sequence length="2225" mass="248720">MSFHCPNSACINHLNRFSHRDIREDRNAGRCTAAMCGCFLVKAPVASKNATTLPKAVKMVAPLPKETISFSLPEGCLYAGPSVEPRYLKVASAADEVAAKLDARRRLLAQERASAKMEEQFLQAMDASADAYRAKVERAEKKAAYIAAKEARKRAFEKREAKRASRRAAEAVSAHRAAIAKVAQKQILRRKQEKREQAAKAVRAADLAARRAAGLTKKSALRRSLKKKSTKRTSSTLPKSNEPTLGSIFPFSNSLYRESGAAAPVLHSFSSTPQREDFEFAPIPICGNLGFVASDRVVRSFIGAATAYGGIVHMLDIPAFNRLVAFASQAHTLCRHQLVHCTNFMNQATHLFMTYPNEHIFGDFVDFQDYPREALDVCIDNVQKLQLFVESLRRENPIAHSFLERCKAFGNHVKESAITAGCFIGGAVVIGGTILIEKAEDFFKSVMNSCKEALFSVVSPWMAKLHSFKVEIENFWEKCSSWAKNLWSNATLAVQALGVYSIWALMLTILCGIVFVLEKMFQVTSGSIVGLFLSVVMCAAGFTIFNMGRESAQTIRVIRESIMSVIVDKDLAVQGATVASENDSQTATAHSFVDIAMVPINFLDTIASGLSLFSTNSISVLGKLGNSLEGIRKGWNCLSDFLSLFISSCGGAWESMSGKKSSFFRDLAASVKVDIPQWTADARRLVEYAEITGNLDKYEFEQVRRLIYQGEMILDSTTSRGRSYSGTQFLRTAGKLLDELKQQRARCARSLRFDGWRRTPFWLYIYGSSQCGKSTLSNYLAPTLLAHIGADTHDSYSKDPCDKYWTGYYQQKCVKINDLSAVTSKANTPLEQELIPLISTEEKTVSAAEIEAKGVQFLSELILSTSNVGEAPTGCDILDMDAYRNRRTVVLRCRRAAEWVHNSDGTRTERLDANGEYVKRAFDPSDALSCIEVQWVTKNAACEPLPGPAGMWHAAPHTIPLIKNAIDDHFGKEDTLKGSWSSTTGMRNRSVLEVSSYLKCLVGGLGSFKTIQESSQVSKAGENKFLVAVDGKVYSLDTVGHATPEAEGAYDKLEWLESETLRTYRLTYADAVQNHLDFDSHGTVHTAMVRDFLVDMLVDDACVLSVDKLGKQTKQIHKDLWQDLGLSERIFLRVSQKALNQLRAQPHFKVDMKKSFLDHLSKLKESVVGHKEQILFFLCALLLVGVGCYSFYSLFRTFIAGSFGAGTALAMQNQLSAHSVYSSGSAATVFSSARRPIVWARAAQFANAHSELEVGPGFNYWDDGLAHLCVRLVGTSGQSETAILGGPRFIHLCEHQVKMFPDHDTVIVNYFSKDKQPRNFAITWHWTNALTFEDSEVCTYIDDQLTPLPVYSDNLYIRDTERLPQTVNINGVVIKKRKFFDETRLSSAERLLDGEEILSQAFSNRASLSKHVQTITSFGNGVSYTKDLNRYYTSTYASGVHDSGGIITVQMNGSRKVLGLHVAGTKKGSFYTSTIGLLPKANYVDAHSAVDFFEPAVGVRTNGYEKIGYIRDPSKRPHSSTKSQISKVPEQLQLPLPEGVTIKVPAILSKHDERIASIEGYENYDPLKDGMSKFANPMGLLDEDILKSVCEDMYTDWYDCLETFTTEEGKVEKKFLTKTTLDVALNGCADDEYMDAMRLDTSEGYPYVVQRQPGEAGKRRFVAEDENGHRTLIPGTLLHENYTELSQKIHLRVPTLNCVETPKDECLKPSKVYEKPGTRLFDILPFEHNIILREYFLNFCTFLQRNRVNLPCCVGINAYSREWTYLFDSLARVSSTALNCDYSKFDGLISHQIYMWMAATINRIFCDGVEANSARINLLAMFSGRRSIAYDQVYMVRGGLPSGCALTVIANSVFNEILIRYVYRKVTPMPTRNYFNKYVKLLVYGDDNLIAIDEEITPFFDGPVIQDELRQVGVTITDGSDKSAPTLERKPLEKLDFLKRGFRKLQNGLYAAPLERSSLYTRLFYTTAGTNGLFQLDILHDNVKSFLEEIVLHENHVEEFHRVRDFFIKEIPAWRNTLPSYAAAVAFGENQRTKCEFLQPQRFEETRPDQNAYKMMAGQEPPKHRVPVTERLVLNGRSNRLSEEEKRRSFVVAIDCNLFPGEVGVAVKSEVAPGIGCLPTKAWCDKFRSPKFFGNLHEAYKNGDTIYFRSDMPFYAGWCALISFGSSRGMNTTSLLALYRELAPKNAGDISVLLASKTFRQVKEDPRRGMPKLAPGVEKRILAFL</sequence>
<evidence type="ECO:0000256" key="7">
    <source>
        <dbReference type="ARBA" id="ARBA00022692"/>
    </source>
</evidence>
<dbReference type="GO" id="GO:0005524">
    <property type="term" value="F:ATP binding"/>
    <property type="evidence" value="ECO:0007669"/>
    <property type="project" value="UniProtKB-KW"/>
</dbReference>
<evidence type="ECO:0000256" key="14">
    <source>
        <dbReference type="ARBA" id="ARBA00022989"/>
    </source>
</evidence>
<organism evidence="22">
    <name type="scientific">Silene diclinis nepovirus</name>
    <dbReference type="NCBI Taxonomy" id="3115777"/>
    <lineage>
        <taxon>Viruses</taxon>
        <taxon>Riboviria</taxon>
        <taxon>Orthornavirae</taxon>
        <taxon>Pisuviricota</taxon>
        <taxon>Pisoniviricetes</taxon>
        <taxon>Picornavirales</taxon>
        <taxon>Secoviridae</taxon>
        <taxon>Comovirinae</taxon>
        <taxon>Nepovirus</taxon>
    </lineage>
</organism>
<dbReference type="InterPro" id="IPR043502">
    <property type="entry name" value="DNA/RNA_pol_sf"/>
</dbReference>
<name>A0AAT9J7W2_9SECO</name>
<evidence type="ECO:0000256" key="15">
    <source>
        <dbReference type="ARBA" id="ARBA00023184"/>
    </source>
</evidence>
<evidence type="ECO:0000256" key="18">
    <source>
        <dbReference type="SAM" id="Phobius"/>
    </source>
</evidence>
<dbReference type="PROSITE" id="PS51218">
    <property type="entry name" value="SF3_HELICASE_2"/>
    <property type="match status" value="1"/>
</dbReference>
<dbReference type="GO" id="GO:0006508">
    <property type="term" value="P:proteolysis"/>
    <property type="evidence" value="ECO:0007669"/>
    <property type="project" value="UniProtKB-KW"/>
</dbReference>
<feature type="transmembrane region" description="Helical" evidence="18">
    <location>
        <begin position="492"/>
        <end position="517"/>
    </location>
</feature>
<dbReference type="Pfam" id="PF00680">
    <property type="entry name" value="RdRP_1"/>
    <property type="match status" value="1"/>
</dbReference>
<reference evidence="22" key="1">
    <citation type="submission" date="2023-11" db="EMBL/GenBank/DDBJ databases">
        <authorList>
            <person name="Sidharthan V.K."/>
            <person name="Reddy V."/>
            <person name="Kiran G."/>
            <person name="Rajeswari V."/>
            <person name="Baranwal V.K."/>
        </authorList>
    </citation>
    <scope>NUCLEOTIDE SEQUENCE</scope>
    <source>
        <strain evidence="22">Sil dic</strain>
    </source>
</reference>
<keyword evidence="6" id="KW-0808">Transferase</keyword>
<feature type="domain" description="RdRp catalytic" evidence="19">
    <location>
        <begin position="1775"/>
        <end position="1900"/>
    </location>
</feature>
<dbReference type="GO" id="GO:0044166">
    <property type="term" value="C:host cell endoplasmic reticulum lumen"/>
    <property type="evidence" value="ECO:0007669"/>
    <property type="project" value="UniProtKB-SubCell"/>
</dbReference>
<keyword evidence="9" id="KW-0547">Nucleotide-binding</keyword>
<evidence type="ECO:0000256" key="1">
    <source>
        <dbReference type="ARBA" id="ARBA00004149"/>
    </source>
</evidence>
<dbReference type="PROSITE" id="PS50507">
    <property type="entry name" value="RDRP_SSRNA_POS"/>
    <property type="match status" value="1"/>
</dbReference>
<dbReference type="InterPro" id="IPR044067">
    <property type="entry name" value="PCV_3C_PRO"/>
</dbReference>